<evidence type="ECO:0000313" key="4">
    <source>
        <dbReference type="EMBL" id="SFM77897.1"/>
    </source>
</evidence>
<organism evidence="4 5">
    <name type="scientific">Methanolobus profundi</name>
    <dbReference type="NCBI Taxonomy" id="487685"/>
    <lineage>
        <taxon>Archaea</taxon>
        <taxon>Methanobacteriati</taxon>
        <taxon>Methanobacteriota</taxon>
        <taxon>Stenosarchaea group</taxon>
        <taxon>Methanomicrobia</taxon>
        <taxon>Methanosarcinales</taxon>
        <taxon>Methanosarcinaceae</taxon>
        <taxon>Methanolobus</taxon>
    </lineage>
</organism>
<dbReference type="InterPro" id="IPR016181">
    <property type="entry name" value="Acyl_CoA_acyltransferase"/>
</dbReference>
<dbReference type="AlphaFoldDB" id="A0A1I4TMV7"/>
<evidence type="ECO:0000313" key="5">
    <source>
        <dbReference type="Proteomes" id="UP000198535"/>
    </source>
</evidence>
<dbReference type="PROSITE" id="PS51186">
    <property type="entry name" value="GNAT"/>
    <property type="match status" value="1"/>
</dbReference>
<gene>
    <name evidence="4" type="ORF">SAMN04488696_2346</name>
</gene>
<dbReference type="InterPro" id="IPR010167">
    <property type="entry name" value="NH2A_AcTrfase"/>
</dbReference>
<dbReference type="Pfam" id="PF00583">
    <property type="entry name" value="Acetyltransf_1"/>
    <property type="match status" value="1"/>
</dbReference>
<dbReference type="SUPFAM" id="SSF55729">
    <property type="entry name" value="Acyl-CoA N-acyltransferases (Nat)"/>
    <property type="match status" value="1"/>
</dbReference>
<feature type="domain" description="N-acetyltransferase" evidence="3">
    <location>
        <begin position="1"/>
        <end position="150"/>
    </location>
</feature>
<dbReference type="PANTHER" id="PTHR30602">
    <property type="entry name" value="AMINO-ACID ACETYLTRANSFERASE"/>
    <property type="match status" value="1"/>
</dbReference>
<dbReference type="Gene3D" id="3.40.630.30">
    <property type="match status" value="1"/>
</dbReference>
<evidence type="ECO:0000256" key="1">
    <source>
        <dbReference type="ARBA" id="ARBA00022679"/>
    </source>
</evidence>
<evidence type="ECO:0000259" key="3">
    <source>
        <dbReference type="PROSITE" id="PS51186"/>
    </source>
</evidence>
<dbReference type="GO" id="GO:0004042">
    <property type="term" value="F:L-glutamate N-acetyltransferase activity"/>
    <property type="evidence" value="ECO:0007669"/>
    <property type="project" value="InterPro"/>
</dbReference>
<keyword evidence="5" id="KW-1185">Reference proteome</keyword>
<keyword evidence="1" id="KW-0808">Transferase</keyword>
<reference evidence="5" key="1">
    <citation type="submission" date="2016-10" db="EMBL/GenBank/DDBJ databases">
        <authorList>
            <person name="Varghese N."/>
            <person name="Submissions S."/>
        </authorList>
    </citation>
    <scope>NUCLEOTIDE SEQUENCE [LARGE SCALE GENOMIC DNA]</scope>
    <source>
        <strain evidence="5">Mob M</strain>
    </source>
</reference>
<dbReference type="NCBIfam" id="NF005840">
    <property type="entry name" value="PRK07757.1"/>
    <property type="match status" value="1"/>
</dbReference>
<sequence>MIIRKANVNDIPGIKSIIDHYAKIEKMLPRSLSELYEFTRSFYVCEKDGEIIGCCALQVSWEDMAEVMSFAVRPEYREKGIGTDLIKACLKEAKDLGINNVFTLTYAVPFFEKQGFEIIDKQLLPHKVWSGCIKCPKFPNCDEVAMMKKI</sequence>
<dbReference type="EMBL" id="FOUJ01000005">
    <property type="protein sequence ID" value="SFM77897.1"/>
    <property type="molecule type" value="Genomic_DNA"/>
</dbReference>
<keyword evidence="2" id="KW-0012">Acyltransferase</keyword>
<name>A0A1I4TMV7_9EURY</name>
<dbReference type="GO" id="GO:0005737">
    <property type="term" value="C:cytoplasm"/>
    <property type="evidence" value="ECO:0007669"/>
    <property type="project" value="InterPro"/>
</dbReference>
<dbReference type="GO" id="GO:0006526">
    <property type="term" value="P:L-arginine biosynthetic process"/>
    <property type="evidence" value="ECO:0007669"/>
    <property type="project" value="InterPro"/>
</dbReference>
<dbReference type="PANTHER" id="PTHR30602:SF12">
    <property type="entry name" value="AMINO-ACID ACETYLTRANSFERASE NAGS1, CHLOROPLASTIC-RELATED"/>
    <property type="match status" value="1"/>
</dbReference>
<dbReference type="CDD" id="cd04301">
    <property type="entry name" value="NAT_SF"/>
    <property type="match status" value="1"/>
</dbReference>
<dbReference type="RefSeq" id="WP_342707577.1">
    <property type="nucleotide sequence ID" value="NZ_FOUJ01000005.1"/>
</dbReference>
<dbReference type="STRING" id="487685.SAMN04488696_2346"/>
<evidence type="ECO:0000256" key="2">
    <source>
        <dbReference type="ARBA" id="ARBA00023315"/>
    </source>
</evidence>
<dbReference type="InterPro" id="IPR000182">
    <property type="entry name" value="GNAT_dom"/>
</dbReference>
<dbReference type="Proteomes" id="UP000198535">
    <property type="component" value="Unassembled WGS sequence"/>
</dbReference>
<protein>
    <submittedName>
        <fullName evidence="4">N-acetylglutamate synthase</fullName>
    </submittedName>
</protein>
<accession>A0A1I4TMV7</accession>
<proteinExistence type="predicted"/>